<keyword evidence="2" id="KW-1185">Reference proteome</keyword>
<organism evidence="1 2">
    <name type="scientific">Didymella exigua CBS 183.55</name>
    <dbReference type="NCBI Taxonomy" id="1150837"/>
    <lineage>
        <taxon>Eukaryota</taxon>
        <taxon>Fungi</taxon>
        <taxon>Dikarya</taxon>
        <taxon>Ascomycota</taxon>
        <taxon>Pezizomycotina</taxon>
        <taxon>Dothideomycetes</taxon>
        <taxon>Pleosporomycetidae</taxon>
        <taxon>Pleosporales</taxon>
        <taxon>Pleosporineae</taxon>
        <taxon>Didymellaceae</taxon>
        <taxon>Didymella</taxon>
    </lineage>
</organism>
<gene>
    <name evidence="1" type="ORF">M421DRAFT_425967</name>
</gene>
<evidence type="ECO:0000313" key="1">
    <source>
        <dbReference type="EMBL" id="KAF1923310.1"/>
    </source>
</evidence>
<name>A0A6A5R7X7_9PLEO</name>
<dbReference type="OrthoDB" id="2157530at2759"/>
<accession>A0A6A5R7X7</accession>
<proteinExistence type="predicted"/>
<evidence type="ECO:0000313" key="2">
    <source>
        <dbReference type="Proteomes" id="UP000800082"/>
    </source>
</evidence>
<dbReference type="EMBL" id="ML979007">
    <property type="protein sequence ID" value="KAF1923310.1"/>
    <property type="molecule type" value="Genomic_DNA"/>
</dbReference>
<dbReference type="RefSeq" id="XP_033443563.1">
    <property type="nucleotide sequence ID" value="XM_033594256.1"/>
</dbReference>
<reference evidence="1" key="1">
    <citation type="journal article" date="2020" name="Stud. Mycol.">
        <title>101 Dothideomycetes genomes: a test case for predicting lifestyles and emergence of pathogens.</title>
        <authorList>
            <person name="Haridas S."/>
            <person name="Albert R."/>
            <person name="Binder M."/>
            <person name="Bloem J."/>
            <person name="Labutti K."/>
            <person name="Salamov A."/>
            <person name="Andreopoulos B."/>
            <person name="Baker S."/>
            <person name="Barry K."/>
            <person name="Bills G."/>
            <person name="Bluhm B."/>
            <person name="Cannon C."/>
            <person name="Castanera R."/>
            <person name="Culley D."/>
            <person name="Daum C."/>
            <person name="Ezra D."/>
            <person name="Gonzalez J."/>
            <person name="Henrissat B."/>
            <person name="Kuo A."/>
            <person name="Liang C."/>
            <person name="Lipzen A."/>
            <person name="Lutzoni F."/>
            <person name="Magnuson J."/>
            <person name="Mondo S."/>
            <person name="Nolan M."/>
            <person name="Ohm R."/>
            <person name="Pangilinan J."/>
            <person name="Park H.-J."/>
            <person name="Ramirez L."/>
            <person name="Alfaro M."/>
            <person name="Sun H."/>
            <person name="Tritt A."/>
            <person name="Yoshinaga Y."/>
            <person name="Zwiers L.-H."/>
            <person name="Turgeon B."/>
            <person name="Goodwin S."/>
            <person name="Spatafora J."/>
            <person name="Crous P."/>
            <person name="Grigoriev I."/>
        </authorList>
    </citation>
    <scope>NUCLEOTIDE SEQUENCE</scope>
    <source>
        <strain evidence="1">CBS 183.55</strain>
    </source>
</reference>
<sequence>MLAKTIYVVAGNAILDDYTSLVSATRSCAHVNPESHFEQFARLVLVQKDHFNQKHLATGRILISDSWINNWGLVNLLHHFGDKCCTVRRDMVYSVLSLSREAETIKVNYSSSTIEAVRKILEVGRTPCVFAQWLSLCEPWGESPSQMRNPGWEHLLFASTSPFWESILETLALLPGVLFVKVHCSWLTQTSTWHFVFWRPAKIQEIICTRNSVQEATAS</sequence>
<dbReference type="GeneID" id="54351924"/>
<dbReference type="AlphaFoldDB" id="A0A6A5R7X7"/>
<dbReference type="Proteomes" id="UP000800082">
    <property type="component" value="Unassembled WGS sequence"/>
</dbReference>
<protein>
    <submittedName>
        <fullName evidence="1">Uncharacterized protein</fullName>
    </submittedName>
</protein>